<organism evidence="1 2">
    <name type="scientific">Pseudomonas fluvialis</name>
    <dbReference type="NCBI Taxonomy" id="1793966"/>
    <lineage>
        <taxon>Bacteria</taxon>
        <taxon>Pseudomonadati</taxon>
        <taxon>Pseudomonadota</taxon>
        <taxon>Gammaproteobacteria</taxon>
        <taxon>Pseudomonadales</taxon>
        <taxon>Pseudomonadaceae</taxon>
        <taxon>Pseudomonas</taxon>
    </lineage>
</organism>
<dbReference type="RefSeq" id="WP_184680769.1">
    <property type="nucleotide sequence ID" value="NZ_JACHLL010000001.1"/>
</dbReference>
<gene>
    <name evidence="1" type="ORF">HNP49_000776</name>
</gene>
<comment type="caution">
    <text evidence="1">The sequence shown here is derived from an EMBL/GenBank/DDBJ whole genome shotgun (WGS) entry which is preliminary data.</text>
</comment>
<keyword evidence="2" id="KW-1185">Reference proteome</keyword>
<dbReference type="AlphaFoldDB" id="A0A7X0ETJ1"/>
<proteinExistence type="predicted"/>
<reference evidence="1 2" key="1">
    <citation type="submission" date="2020-08" db="EMBL/GenBank/DDBJ databases">
        <title>Functional genomics of gut bacteria from endangered species of beetles.</title>
        <authorList>
            <person name="Carlos-Shanley C."/>
        </authorList>
    </citation>
    <scope>NUCLEOTIDE SEQUENCE [LARGE SCALE GENOMIC DNA]</scope>
    <source>
        <strain evidence="1 2">S00202</strain>
    </source>
</reference>
<sequence>MPTRTLICLMALAALLLSGCGGIQGQGYLFTEGGKPLRLNDEVTLTQGHMSLVFDAEPGLWSRLRLHNERVDFSTPVNDEAYAGNGFFLRSQDSGLAYDIRASWREERGLLTERDNRENCTTAGYCRKQVARLVCDRKSYRPGTERYEEHLDDANCVQEPVYVTDYFPDCPGTRQVRTRNRQYQLLVQVDFLQPRAERPPVAVFDGQTRPRERELEVLSEGRCLIR</sequence>
<dbReference type="PROSITE" id="PS51257">
    <property type="entry name" value="PROKAR_LIPOPROTEIN"/>
    <property type="match status" value="1"/>
</dbReference>
<protein>
    <submittedName>
        <fullName evidence="1">Putative small secreted protein</fullName>
    </submittedName>
</protein>
<accession>A0A7X0ETJ1</accession>
<evidence type="ECO:0000313" key="2">
    <source>
        <dbReference type="Proteomes" id="UP000557193"/>
    </source>
</evidence>
<dbReference type="Proteomes" id="UP000557193">
    <property type="component" value="Unassembled WGS sequence"/>
</dbReference>
<name>A0A7X0ETJ1_9PSED</name>
<evidence type="ECO:0000313" key="1">
    <source>
        <dbReference type="EMBL" id="MBB6340626.1"/>
    </source>
</evidence>
<dbReference type="EMBL" id="JACHLL010000001">
    <property type="protein sequence ID" value="MBB6340626.1"/>
    <property type="molecule type" value="Genomic_DNA"/>
</dbReference>